<dbReference type="PANTHER" id="PTHR45739">
    <property type="entry name" value="MATRIX PROTEIN, PUTATIVE-RELATED"/>
    <property type="match status" value="1"/>
</dbReference>
<sequence>MCGVDLVTLDSVYFENESRVQCLARAVDMKGRKGREMASEVLTIKSSGREKRFCPGDTPQPFTTRITYLTGAEKREVPSNLVLELLIPHLDGMIPRIQNKDDPCLQWAESENRTVEGEPYQFDWRIRGTETVNFYRHLDLEKCLWRFYWFIHVSYTSECHLHFLENENYNEIVKPVNVSCTFPSKVDSPAYNFSQNAKMKFSLSPRSSRVKSGARKGKILGGELEVLKTHVQDTGQVQIHFRTLPLFDGIFVLQHPNSRHNSHVIAMDSEKYLELSLLKTEPPHQYWRFTAPSFLESGSGEYQVHLIPCLKKGEEGKGEEVCRPKNPIQLPIELRPIPLSNQVPDRYGLGTSLRIVRDLSRWYTDKDPPELPQGFLHESFAVTNCDNAFKRVTGTLLLGGEVYGLVIPTEREKRHRNSSHTLQVEKCFLCHGKDNSFPVFDPSKDLFGCLLPYPHIQRFIIFDAENGGDLWFLQCVFSKARSQKDFASLNEVNMVSHLGNSGLGTSMGMLIFTDRQTETQEPVEISHLSSSPVVFIVIASAICLLLVIAIASSIAYCASKSKEDLSVAPVTVTVATPFGNSRVDATSFPQMYAEAAEMKSSKCLPSFCEQAYDIWHMTFTCCKVHTLLLWGNVGGLSDLLLCCLEEECSSLRVAKYASTAPIITPTPRGMSKRSRDVFIVLVQFRSVRVIWIKRQINTLLTSP</sequence>
<evidence type="ECO:0000313" key="3">
    <source>
        <dbReference type="Proteomes" id="UP000677054"/>
    </source>
</evidence>
<keyword evidence="1" id="KW-1133">Transmembrane helix</keyword>
<dbReference type="Proteomes" id="UP000677054">
    <property type="component" value="Unassembled WGS sequence"/>
</dbReference>
<gene>
    <name evidence="2" type="ORF">DSTB1V02_LOCUS6489</name>
</gene>
<name>A0A7R8XG36_9CRUS</name>
<keyword evidence="1" id="KW-0812">Transmembrane</keyword>
<dbReference type="AlphaFoldDB" id="A0A7R8XG36"/>
<feature type="non-terminal residue" evidence="2">
    <location>
        <position position="703"/>
    </location>
</feature>
<evidence type="ECO:0000256" key="1">
    <source>
        <dbReference type="SAM" id="Phobius"/>
    </source>
</evidence>
<dbReference type="OrthoDB" id="300641at2759"/>
<evidence type="ECO:0000313" key="2">
    <source>
        <dbReference type="EMBL" id="CAD7246642.1"/>
    </source>
</evidence>
<dbReference type="EMBL" id="CAJPEV010001194">
    <property type="protein sequence ID" value="CAG0891292.1"/>
    <property type="molecule type" value="Genomic_DNA"/>
</dbReference>
<dbReference type="EMBL" id="LR900711">
    <property type="protein sequence ID" value="CAD7246642.1"/>
    <property type="molecule type" value="Genomic_DNA"/>
</dbReference>
<dbReference type="InterPro" id="IPR051561">
    <property type="entry name" value="FRAS1_ECM"/>
</dbReference>
<keyword evidence="1" id="KW-0472">Membrane</keyword>
<feature type="transmembrane region" description="Helical" evidence="1">
    <location>
        <begin position="533"/>
        <end position="556"/>
    </location>
</feature>
<organism evidence="2">
    <name type="scientific">Darwinula stevensoni</name>
    <dbReference type="NCBI Taxonomy" id="69355"/>
    <lineage>
        <taxon>Eukaryota</taxon>
        <taxon>Metazoa</taxon>
        <taxon>Ecdysozoa</taxon>
        <taxon>Arthropoda</taxon>
        <taxon>Crustacea</taxon>
        <taxon>Oligostraca</taxon>
        <taxon>Ostracoda</taxon>
        <taxon>Podocopa</taxon>
        <taxon>Podocopida</taxon>
        <taxon>Darwinulocopina</taxon>
        <taxon>Darwinuloidea</taxon>
        <taxon>Darwinulidae</taxon>
        <taxon>Darwinula</taxon>
    </lineage>
</organism>
<accession>A0A7R8XG36</accession>
<proteinExistence type="predicted"/>
<protein>
    <submittedName>
        <fullName evidence="2">Uncharacterized protein</fullName>
    </submittedName>
</protein>
<dbReference type="PANTHER" id="PTHR45739:SF8">
    <property type="entry name" value="FRAS1-RELATED EXTRACELLULAR MATRIX PROTEIN 1"/>
    <property type="match status" value="1"/>
</dbReference>
<keyword evidence="3" id="KW-1185">Reference proteome</keyword>
<reference evidence="2" key="1">
    <citation type="submission" date="2020-11" db="EMBL/GenBank/DDBJ databases">
        <authorList>
            <person name="Tran Van P."/>
        </authorList>
    </citation>
    <scope>NUCLEOTIDE SEQUENCE</scope>
</reference>
<dbReference type="GO" id="GO:0009653">
    <property type="term" value="P:anatomical structure morphogenesis"/>
    <property type="evidence" value="ECO:0007669"/>
    <property type="project" value="TreeGrafter"/>
</dbReference>